<dbReference type="Pfam" id="PF14824">
    <property type="entry name" value="Sirohm_synth_M"/>
    <property type="match status" value="1"/>
</dbReference>
<evidence type="ECO:0000259" key="8">
    <source>
        <dbReference type="Pfam" id="PF14824"/>
    </source>
</evidence>
<dbReference type="RefSeq" id="WP_232618264.1">
    <property type="nucleotide sequence ID" value="NZ_FWFN01000004.1"/>
</dbReference>
<name>A0A1X6ZDW7_9RHOB</name>
<dbReference type="GO" id="GO:0008168">
    <property type="term" value="F:methyltransferase activity"/>
    <property type="evidence" value="ECO:0007669"/>
    <property type="project" value="InterPro"/>
</dbReference>
<keyword evidence="10" id="KW-1185">Reference proteome</keyword>
<protein>
    <recommendedName>
        <fullName evidence="2">precorrin-2 dehydrogenase</fullName>
        <ecNumber evidence="2">1.3.1.76</ecNumber>
    </recommendedName>
</protein>
<dbReference type="Gene3D" id="3.30.160.110">
    <property type="entry name" value="Siroheme synthase, domain 2"/>
    <property type="match status" value="1"/>
</dbReference>
<proteinExistence type="predicted"/>
<dbReference type="InterPro" id="IPR006367">
    <property type="entry name" value="Sirohaem_synthase_N"/>
</dbReference>
<feature type="domain" description="Tetrapyrrole methylase" evidence="7">
    <location>
        <begin position="244"/>
        <end position="347"/>
    </location>
</feature>
<evidence type="ECO:0000259" key="7">
    <source>
        <dbReference type="Pfam" id="PF00590"/>
    </source>
</evidence>
<dbReference type="SUPFAM" id="SSF53790">
    <property type="entry name" value="Tetrapyrrole methylase"/>
    <property type="match status" value="1"/>
</dbReference>
<dbReference type="InterPro" id="IPR028161">
    <property type="entry name" value="Met8-like"/>
</dbReference>
<evidence type="ECO:0000256" key="3">
    <source>
        <dbReference type="ARBA" id="ARBA00023002"/>
    </source>
</evidence>
<evidence type="ECO:0000256" key="5">
    <source>
        <dbReference type="ARBA" id="ARBA00023244"/>
    </source>
</evidence>
<evidence type="ECO:0000256" key="2">
    <source>
        <dbReference type="ARBA" id="ARBA00012400"/>
    </source>
</evidence>
<dbReference type="SUPFAM" id="SSF51735">
    <property type="entry name" value="NAD(P)-binding Rossmann-fold domains"/>
    <property type="match status" value="1"/>
</dbReference>
<keyword evidence="4" id="KW-0520">NAD</keyword>
<accession>A0A1X6ZDW7</accession>
<evidence type="ECO:0000313" key="9">
    <source>
        <dbReference type="EMBL" id="SLN48142.1"/>
    </source>
</evidence>
<dbReference type="Proteomes" id="UP000193963">
    <property type="component" value="Unassembled WGS sequence"/>
</dbReference>
<sequence>MAPAQDYFLNWDQVNDSDEAIQMRHFPIFLDMDRARVVLSGGDEAAIAKLRLLLKTSARIIVHATEPAQEIRAWAAEGRLILTDAPLTPAALAGATLVYAADEEALTDAETVEIAKAAGVLWNVVDDLQASAFITPAMVDRAPLTVAIGTEGAAPMLARKVKRHLEEYLPAGTAALTAAARDFRADAEALAQGAPRRAFWAEWFDTAGPAAQDAGRDLTDALHALLARHLDHAAPEGRLTLTFTGSDDPDLLTMKARRALDRADVVVHDAAISPAVLELARREARLVALPEPLDVPPLDQILLTEADGGADVVYLSAAPLPRKLLASCRRAGLSVDLIPGIAAQDAAQLKDTA</sequence>
<keyword evidence="3" id="KW-0560">Oxidoreductase</keyword>
<evidence type="ECO:0000256" key="6">
    <source>
        <dbReference type="ARBA" id="ARBA00047561"/>
    </source>
</evidence>
<dbReference type="Gene3D" id="3.40.1010.10">
    <property type="entry name" value="Cobalt-precorrin-4 Transmethylase, Domain 1"/>
    <property type="match status" value="1"/>
</dbReference>
<dbReference type="Pfam" id="PF13241">
    <property type="entry name" value="NAD_binding_7"/>
    <property type="match status" value="1"/>
</dbReference>
<dbReference type="UniPathway" id="UPA00262">
    <property type="reaction ID" value="UER00222"/>
</dbReference>
<dbReference type="PANTHER" id="PTHR35330:SF1">
    <property type="entry name" value="SIROHEME BIOSYNTHESIS PROTEIN MET8"/>
    <property type="match status" value="1"/>
</dbReference>
<evidence type="ECO:0000313" key="10">
    <source>
        <dbReference type="Proteomes" id="UP000193963"/>
    </source>
</evidence>
<dbReference type="EC" id="1.3.1.76" evidence="2"/>
<dbReference type="Gene3D" id="3.40.50.720">
    <property type="entry name" value="NAD(P)-binding Rossmann-like Domain"/>
    <property type="match status" value="1"/>
</dbReference>
<organism evidence="9 10">
    <name type="scientific">Pseudooceanicola marinus</name>
    <dbReference type="NCBI Taxonomy" id="396013"/>
    <lineage>
        <taxon>Bacteria</taxon>
        <taxon>Pseudomonadati</taxon>
        <taxon>Pseudomonadota</taxon>
        <taxon>Alphaproteobacteria</taxon>
        <taxon>Rhodobacterales</taxon>
        <taxon>Paracoccaceae</taxon>
        <taxon>Pseudooceanicola</taxon>
    </lineage>
</organism>
<dbReference type="GO" id="GO:0004325">
    <property type="term" value="F:ferrochelatase activity"/>
    <property type="evidence" value="ECO:0007669"/>
    <property type="project" value="InterPro"/>
</dbReference>
<reference evidence="9 10" key="1">
    <citation type="submission" date="2017-03" db="EMBL/GenBank/DDBJ databases">
        <authorList>
            <person name="Afonso C.L."/>
            <person name="Miller P.J."/>
            <person name="Scott M.A."/>
            <person name="Spackman E."/>
            <person name="Goraichik I."/>
            <person name="Dimitrov K.M."/>
            <person name="Suarez D.L."/>
            <person name="Swayne D.E."/>
        </authorList>
    </citation>
    <scope>NUCLEOTIDE SEQUENCE [LARGE SCALE GENOMIC DNA]</scope>
    <source>
        <strain evidence="9 10">CECT 7751</strain>
    </source>
</reference>
<keyword evidence="5" id="KW-0627">Porphyrin biosynthesis</keyword>
<feature type="domain" description="Siroheme synthase central" evidence="8">
    <location>
        <begin position="143"/>
        <end position="167"/>
    </location>
</feature>
<evidence type="ECO:0000256" key="1">
    <source>
        <dbReference type="ARBA" id="ARBA00005010"/>
    </source>
</evidence>
<evidence type="ECO:0000256" key="4">
    <source>
        <dbReference type="ARBA" id="ARBA00023027"/>
    </source>
</evidence>
<dbReference type="InterPro" id="IPR028281">
    <property type="entry name" value="Sirohaem_synthase_central"/>
</dbReference>
<comment type="catalytic activity">
    <reaction evidence="6">
        <text>precorrin-2 + NAD(+) = sirohydrochlorin + NADH + 2 H(+)</text>
        <dbReference type="Rhea" id="RHEA:15613"/>
        <dbReference type="ChEBI" id="CHEBI:15378"/>
        <dbReference type="ChEBI" id="CHEBI:57540"/>
        <dbReference type="ChEBI" id="CHEBI:57945"/>
        <dbReference type="ChEBI" id="CHEBI:58351"/>
        <dbReference type="ChEBI" id="CHEBI:58827"/>
        <dbReference type="EC" id="1.3.1.76"/>
    </reaction>
</comment>
<dbReference type="NCBIfam" id="TIGR01470">
    <property type="entry name" value="cysG_Nterm"/>
    <property type="match status" value="1"/>
</dbReference>
<dbReference type="InterPro" id="IPR000878">
    <property type="entry name" value="4pyrrol_Mease"/>
</dbReference>
<gene>
    <name evidence="9" type="primary">cysG</name>
    <name evidence="9" type="ORF">PSM7751_02294</name>
</gene>
<dbReference type="GO" id="GO:0019354">
    <property type="term" value="P:siroheme biosynthetic process"/>
    <property type="evidence" value="ECO:0007669"/>
    <property type="project" value="UniProtKB-UniPathway"/>
</dbReference>
<dbReference type="InterPro" id="IPR035996">
    <property type="entry name" value="4pyrrol_Methylase_sf"/>
</dbReference>
<dbReference type="GO" id="GO:0043115">
    <property type="term" value="F:precorrin-2 dehydrogenase activity"/>
    <property type="evidence" value="ECO:0007669"/>
    <property type="project" value="UniProtKB-EC"/>
</dbReference>
<dbReference type="InterPro" id="IPR036291">
    <property type="entry name" value="NAD(P)-bd_dom_sf"/>
</dbReference>
<dbReference type="SUPFAM" id="SSF75615">
    <property type="entry name" value="Siroheme synthase middle domains-like"/>
    <property type="match status" value="1"/>
</dbReference>
<comment type="pathway">
    <text evidence="1">Porphyrin-containing compound metabolism; siroheme biosynthesis; sirohydrochlorin from precorrin-2: step 1/1.</text>
</comment>
<dbReference type="EMBL" id="FWFN01000004">
    <property type="protein sequence ID" value="SLN48142.1"/>
    <property type="molecule type" value="Genomic_DNA"/>
</dbReference>
<dbReference type="PANTHER" id="PTHR35330">
    <property type="entry name" value="SIROHEME BIOSYNTHESIS PROTEIN MET8"/>
    <property type="match status" value="1"/>
</dbReference>
<dbReference type="Pfam" id="PF00590">
    <property type="entry name" value="TP_methylase"/>
    <property type="match status" value="1"/>
</dbReference>
<dbReference type="InterPro" id="IPR014777">
    <property type="entry name" value="4pyrrole_Mease_sub1"/>
</dbReference>
<dbReference type="AlphaFoldDB" id="A0A1X6ZDW7"/>